<keyword evidence="1" id="KW-1133">Transmembrane helix</keyword>
<dbReference type="PANTHER" id="PTHR35797">
    <property type="entry name" value="PROTEASE-RELATED"/>
    <property type="match status" value="1"/>
</dbReference>
<keyword evidence="3" id="KW-0645">Protease</keyword>
<reference evidence="3 4" key="1">
    <citation type="submission" date="2017-08" db="EMBL/GenBank/DDBJ databases">
        <title>Infants hospitalized years apart are colonized by the same room-sourced microbial strains.</title>
        <authorList>
            <person name="Brooks B."/>
            <person name="Olm M.R."/>
            <person name="Firek B.A."/>
            <person name="Baker R."/>
            <person name="Thomas B.C."/>
            <person name="Morowitz M.J."/>
            <person name="Banfield J.F."/>
        </authorList>
    </citation>
    <scope>NUCLEOTIDE SEQUENCE [LARGE SCALE GENOMIC DNA]</scope>
    <source>
        <strain evidence="3">S2_012_000_R2_81</strain>
    </source>
</reference>
<sequence>MASAAQQCGWRAWLAARPVAVYYALTLLMSWGYWLGLLAQGLQVAPGTGVSHFPGLLAPLLAALLTTALGSGRAGLRAFMGRLLRRPPWPAWGWALSPLLLGAAVFGLLAAAGHGWPALHDFARFPGLPTDWPVAAVFAVVLLVNGLGEEGGWRGFLLGQLQQRHGRFGAAWRVAALWAFWHAPLFWLNQSMQALLGLTLLGWLFGLLCGSFVLADVHRRSAGALLPVAVWHAGYNLMVASAAGAGLAAALISAPVMAWGIAVARDWWREGGTSP</sequence>
<name>A0A2W5FU40_9BURK</name>
<gene>
    <name evidence="3" type="ORF">DI603_06310</name>
</gene>
<feature type="transmembrane region" description="Helical" evidence="1">
    <location>
        <begin position="235"/>
        <end position="262"/>
    </location>
</feature>
<keyword evidence="3" id="KW-0378">Hydrolase</keyword>
<feature type="transmembrane region" description="Helical" evidence="1">
    <location>
        <begin position="51"/>
        <end position="70"/>
    </location>
</feature>
<accession>A0A2W5FU40</accession>
<dbReference type="EMBL" id="QFOD01000004">
    <property type="protein sequence ID" value="PZP34562.1"/>
    <property type="molecule type" value="Genomic_DNA"/>
</dbReference>
<evidence type="ECO:0000313" key="4">
    <source>
        <dbReference type="Proteomes" id="UP000249633"/>
    </source>
</evidence>
<organism evidence="3 4">
    <name type="scientific">Roseateles depolymerans</name>
    <dbReference type="NCBI Taxonomy" id="76731"/>
    <lineage>
        <taxon>Bacteria</taxon>
        <taxon>Pseudomonadati</taxon>
        <taxon>Pseudomonadota</taxon>
        <taxon>Betaproteobacteria</taxon>
        <taxon>Burkholderiales</taxon>
        <taxon>Sphaerotilaceae</taxon>
        <taxon>Roseateles</taxon>
    </lineage>
</organism>
<dbReference type="GO" id="GO:0006508">
    <property type="term" value="P:proteolysis"/>
    <property type="evidence" value="ECO:0007669"/>
    <property type="project" value="UniProtKB-KW"/>
</dbReference>
<dbReference type="Proteomes" id="UP000249633">
    <property type="component" value="Unassembled WGS sequence"/>
</dbReference>
<evidence type="ECO:0000256" key="1">
    <source>
        <dbReference type="SAM" id="Phobius"/>
    </source>
</evidence>
<protein>
    <submittedName>
        <fullName evidence="3">CPBP family intramembrane metalloprotease</fullName>
    </submittedName>
</protein>
<dbReference type="Pfam" id="PF02517">
    <property type="entry name" value="Rce1-like"/>
    <property type="match status" value="1"/>
</dbReference>
<feature type="transmembrane region" description="Helical" evidence="1">
    <location>
        <begin position="20"/>
        <end position="39"/>
    </location>
</feature>
<dbReference type="PANTHER" id="PTHR35797:SF1">
    <property type="entry name" value="PROTEASE"/>
    <property type="match status" value="1"/>
</dbReference>
<dbReference type="InterPro" id="IPR042150">
    <property type="entry name" value="MmRce1-like"/>
</dbReference>
<dbReference type="GO" id="GO:0008237">
    <property type="term" value="F:metallopeptidase activity"/>
    <property type="evidence" value="ECO:0007669"/>
    <property type="project" value="UniProtKB-KW"/>
</dbReference>
<evidence type="ECO:0000259" key="2">
    <source>
        <dbReference type="Pfam" id="PF02517"/>
    </source>
</evidence>
<comment type="caution">
    <text evidence="3">The sequence shown here is derived from an EMBL/GenBank/DDBJ whole genome shotgun (WGS) entry which is preliminary data.</text>
</comment>
<evidence type="ECO:0000313" key="3">
    <source>
        <dbReference type="EMBL" id="PZP34562.1"/>
    </source>
</evidence>
<dbReference type="GO" id="GO:0004175">
    <property type="term" value="F:endopeptidase activity"/>
    <property type="evidence" value="ECO:0007669"/>
    <property type="project" value="UniProtKB-ARBA"/>
</dbReference>
<keyword evidence="3" id="KW-0482">Metalloprotease</keyword>
<dbReference type="InterPro" id="IPR003675">
    <property type="entry name" value="Rce1/LyrA-like_dom"/>
</dbReference>
<feature type="transmembrane region" description="Helical" evidence="1">
    <location>
        <begin position="170"/>
        <end position="188"/>
    </location>
</feature>
<keyword evidence="1" id="KW-0472">Membrane</keyword>
<keyword evidence="1" id="KW-0812">Transmembrane</keyword>
<dbReference type="AlphaFoldDB" id="A0A2W5FU40"/>
<dbReference type="GO" id="GO:0080120">
    <property type="term" value="P:CAAX-box protein maturation"/>
    <property type="evidence" value="ECO:0007669"/>
    <property type="project" value="UniProtKB-ARBA"/>
</dbReference>
<proteinExistence type="predicted"/>
<feature type="transmembrane region" description="Helical" evidence="1">
    <location>
        <begin position="132"/>
        <end position="149"/>
    </location>
</feature>
<feature type="transmembrane region" description="Helical" evidence="1">
    <location>
        <begin position="194"/>
        <end position="215"/>
    </location>
</feature>
<feature type="domain" description="CAAX prenyl protease 2/Lysostaphin resistance protein A-like" evidence="2">
    <location>
        <begin position="134"/>
        <end position="238"/>
    </location>
</feature>
<feature type="transmembrane region" description="Helical" evidence="1">
    <location>
        <begin position="91"/>
        <end position="112"/>
    </location>
</feature>